<feature type="region of interest" description="Pyrophosphorylase" evidence="20">
    <location>
        <begin position="1"/>
        <end position="230"/>
    </location>
</feature>
<dbReference type="RefSeq" id="WP_092571729.1">
    <property type="nucleotide sequence ID" value="NZ_CALUDV010000019.1"/>
</dbReference>
<sequence length="456" mass="49373">MKNRFAVILAAGKGTRMKSKIHKVLHSLHGLTMVEHVVRALKGSEMDQIVTIVGYQADKVKEVLADQTEFAFQAEQLGTGHAVQQAEDLLADQEGNTIVVSGDTPLLTAETLKSIFAYHEDSGAKATVLTASAQDPTGYGRVIRDAQGQVSRIVEQKDGNPEELAVQEINTGTYVFDNQSLFKALKQVNNHNAQGEYYLPDVIKILKGQGEKIAAYMMADMDEAIGINDRVALAEANRLMAQRINQKHMRQGVTMVNPESTYIEVDVEIGPDTVIEGNVSLKGQTVIGAEVFIGAGSEIVSSQIANRVTIRQSVIEESIVGQGSDVGPFGHLRPKSHLGEHVHIGNFVEVKKSTIGNHTKAGHLSYIGDAELGQHINVGCGTIFVNYDGKYKHKSVIGDQSFIGSGVSIVSPVQVGQRAVLAAHSSITQDVPDEALAIARSRQTNIANYWTKFINK</sequence>
<dbReference type="InterPro" id="IPR005835">
    <property type="entry name" value="NTP_transferase_dom"/>
</dbReference>
<dbReference type="EMBL" id="FOEN01000005">
    <property type="protein sequence ID" value="SEQ13501.1"/>
    <property type="molecule type" value="Genomic_DNA"/>
</dbReference>
<dbReference type="GO" id="GO:0019134">
    <property type="term" value="F:glucosamine-1-phosphate N-acetyltransferase activity"/>
    <property type="evidence" value="ECO:0007669"/>
    <property type="project" value="UniProtKB-UniRule"/>
</dbReference>
<evidence type="ECO:0000256" key="11">
    <source>
        <dbReference type="ARBA" id="ARBA00022842"/>
    </source>
</evidence>
<dbReference type="InterPro" id="IPR029044">
    <property type="entry name" value="Nucleotide-diphossugar_trans"/>
</dbReference>
<evidence type="ECO:0000256" key="19">
    <source>
        <dbReference type="ARBA" id="ARBA00049628"/>
    </source>
</evidence>
<feature type="binding site" evidence="20">
    <location>
        <position position="23"/>
    </location>
    <ligand>
        <name>UDP-N-acetyl-alpha-D-glucosamine</name>
        <dbReference type="ChEBI" id="CHEBI:57705"/>
    </ligand>
</feature>
<evidence type="ECO:0000256" key="5">
    <source>
        <dbReference type="ARBA" id="ARBA00007947"/>
    </source>
</evidence>
<comment type="function">
    <text evidence="19 20">Catalyzes the last two sequential reactions in the de novo biosynthetic pathway for UDP-N-acetylglucosamine (UDP-GlcNAc). The C-terminal domain catalyzes the transfer of acetyl group from acetyl coenzyme A to glucosamine-1-phosphate (GlcN-1-P) to produce N-acetylglucosamine-1-phosphate (GlcNAc-1-P), which is converted into UDP-GlcNAc by the transfer of uridine 5-monophosphate (from uridine 5-triphosphate), a reaction catalyzed by the N-terminal domain.</text>
</comment>
<evidence type="ECO:0000256" key="1">
    <source>
        <dbReference type="ARBA" id="ARBA00004496"/>
    </source>
</evidence>
<evidence type="ECO:0000256" key="14">
    <source>
        <dbReference type="ARBA" id="ARBA00023268"/>
    </source>
</evidence>
<evidence type="ECO:0000256" key="15">
    <source>
        <dbReference type="ARBA" id="ARBA00023315"/>
    </source>
</evidence>
<dbReference type="UniPathway" id="UPA00113">
    <property type="reaction ID" value="UER00532"/>
</dbReference>
<evidence type="ECO:0000256" key="18">
    <source>
        <dbReference type="ARBA" id="ARBA00048493"/>
    </source>
</evidence>
<dbReference type="EC" id="2.7.7.23" evidence="20"/>
<keyword evidence="12 20" id="KW-0133">Cell shape</keyword>
<dbReference type="EC" id="2.3.1.157" evidence="20"/>
<feature type="binding site" evidence="20">
    <location>
        <position position="351"/>
    </location>
    <ligand>
        <name>UDP-N-acetyl-alpha-D-glucosamine</name>
        <dbReference type="ChEBI" id="CHEBI:57705"/>
    </ligand>
</feature>
<keyword evidence="9 20" id="KW-0479">Metal-binding</keyword>
<feature type="binding site" evidence="20">
    <location>
        <position position="440"/>
    </location>
    <ligand>
        <name>acetyl-CoA</name>
        <dbReference type="ChEBI" id="CHEBI:57288"/>
    </ligand>
</feature>
<dbReference type="HAMAP" id="MF_01631">
    <property type="entry name" value="GlmU"/>
    <property type="match status" value="1"/>
</dbReference>
<dbReference type="Pfam" id="PF25087">
    <property type="entry name" value="GMPPB_C"/>
    <property type="match status" value="1"/>
</dbReference>
<evidence type="ECO:0000256" key="7">
    <source>
        <dbReference type="ARBA" id="ARBA00022679"/>
    </source>
</evidence>
<evidence type="ECO:0000256" key="6">
    <source>
        <dbReference type="ARBA" id="ARBA00022490"/>
    </source>
</evidence>
<feature type="binding site" evidence="20">
    <location>
        <position position="155"/>
    </location>
    <ligand>
        <name>UDP-N-acetyl-alpha-D-glucosamine</name>
        <dbReference type="ChEBI" id="CHEBI:57705"/>
    </ligand>
</feature>
<keyword evidence="15 20" id="KW-0012">Acyltransferase</keyword>
<dbReference type="PROSITE" id="PS00101">
    <property type="entry name" value="HEXAPEP_TRANSFERASES"/>
    <property type="match status" value="1"/>
</dbReference>
<comment type="caution">
    <text evidence="20">Lacks conserved residue(s) required for the propagation of feature annotation.</text>
</comment>
<dbReference type="GO" id="GO:0003977">
    <property type="term" value="F:UDP-N-acetylglucosamine diphosphorylase activity"/>
    <property type="evidence" value="ECO:0007669"/>
    <property type="project" value="UniProtKB-UniRule"/>
</dbReference>
<keyword evidence="24" id="KW-1185">Reference proteome</keyword>
<dbReference type="SUPFAM" id="SSF51161">
    <property type="entry name" value="Trimeric LpxA-like enzymes"/>
    <property type="match status" value="1"/>
</dbReference>
<evidence type="ECO:0000256" key="8">
    <source>
        <dbReference type="ARBA" id="ARBA00022695"/>
    </source>
</evidence>
<comment type="pathway">
    <text evidence="20">Bacterial outer membrane biogenesis; LPS lipid A biosynthesis.</text>
</comment>
<dbReference type="NCBIfam" id="TIGR01173">
    <property type="entry name" value="glmU"/>
    <property type="match status" value="1"/>
</dbReference>
<dbReference type="InterPro" id="IPR005882">
    <property type="entry name" value="Bifunctional_GlmU"/>
</dbReference>
<dbReference type="CDD" id="cd03353">
    <property type="entry name" value="LbH_GlmU_C"/>
    <property type="match status" value="1"/>
</dbReference>
<dbReference type="GO" id="GO:0009252">
    <property type="term" value="P:peptidoglycan biosynthetic process"/>
    <property type="evidence" value="ECO:0007669"/>
    <property type="project" value="UniProtKB-UniRule"/>
</dbReference>
<keyword evidence="10 20" id="KW-0677">Repeat</keyword>
<dbReference type="AlphaFoldDB" id="A0A1H9DJD6"/>
<proteinExistence type="inferred from homology"/>
<keyword evidence="13 20" id="KW-0573">Peptidoglycan synthesis</keyword>
<dbReference type="InterPro" id="IPR056729">
    <property type="entry name" value="GMPPB_C"/>
</dbReference>
<dbReference type="GO" id="GO:0008360">
    <property type="term" value="P:regulation of cell shape"/>
    <property type="evidence" value="ECO:0007669"/>
    <property type="project" value="UniProtKB-KW"/>
</dbReference>
<comment type="pathway">
    <text evidence="2 20">Nucleotide-sugar biosynthesis; UDP-N-acetyl-alpha-D-glucosamine biosynthesis; N-acetyl-alpha-D-glucosamine 1-phosphate from alpha-D-glucosamine 6-phosphate (route II): step 2/2.</text>
</comment>
<feature type="region of interest" description="Linker" evidence="20">
    <location>
        <begin position="231"/>
        <end position="251"/>
    </location>
</feature>
<feature type="binding site" evidence="20">
    <location>
        <begin position="386"/>
        <end position="387"/>
    </location>
    <ligand>
        <name>acetyl-CoA</name>
        <dbReference type="ChEBI" id="CHEBI:57288"/>
    </ligand>
</feature>
<evidence type="ECO:0000313" key="23">
    <source>
        <dbReference type="EMBL" id="SEQ13501.1"/>
    </source>
</evidence>
<dbReference type="InterPro" id="IPR038009">
    <property type="entry name" value="GlmU_C_LbH"/>
</dbReference>
<comment type="similarity">
    <text evidence="4 20">In the C-terminal section; belongs to the transferase hexapeptide repeat family.</text>
</comment>
<evidence type="ECO:0000256" key="10">
    <source>
        <dbReference type="ARBA" id="ARBA00022737"/>
    </source>
</evidence>
<evidence type="ECO:0000313" key="24">
    <source>
        <dbReference type="Proteomes" id="UP000198833"/>
    </source>
</evidence>
<dbReference type="Pfam" id="PF00483">
    <property type="entry name" value="NTP_transferase"/>
    <property type="match status" value="1"/>
</dbReference>
<evidence type="ECO:0000256" key="17">
    <source>
        <dbReference type="ARBA" id="ARBA00048247"/>
    </source>
</evidence>
<dbReference type="PANTHER" id="PTHR43584:SF3">
    <property type="entry name" value="BIFUNCTIONAL PROTEIN GLMU"/>
    <property type="match status" value="1"/>
</dbReference>
<feature type="binding site" evidence="20">
    <location>
        <begin position="9"/>
        <end position="12"/>
    </location>
    <ligand>
        <name>UDP-N-acetyl-alpha-D-glucosamine</name>
        <dbReference type="ChEBI" id="CHEBI:57705"/>
    </ligand>
</feature>
<evidence type="ECO:0000256" key="9">
    <source>
        <dbReference type="ARBA" id="ARBA00022723"/>
    </source>
</evidence>
<keyword evidence="7 20" id="KW-0808">Transferase</keyword>
<dbReference type="GO" id="GO:0000902">
    <property type="term" value="P:cell morphogenesis"/>
    <property type="evidence" value="ECO:0007669"/>
    <property type="project" value="UniProtKB-UniRule"/>
</dbReference>
<dbReference type="GO" id="GO:0016020">
    <property type="term" value="C:membrane"/>
    <property type="evidence" value="ECO:0007669"/>
    <property type="project" value="GOC"/>
</dbReference>
<dbReference type="SUPFAM" id="SSF53448">
    <property type="entry name" value="Nucleotide-diphospho-sugar transferases"/>
    <property type="match status" value="1"/>
</dbReference>
<dbReference type="STRING" id="89093.SAMN04488558_105159"/>
<feature type="domain" description="Nucleotidyl transferase" evidence="21">
    <location>
        <begin position="6"/>
        <end position="220"/>
    </location>
</feature>
<dbReference type="Proteomes" id="UP000198833">
    <property type="component" value="Unassembled WGS sequence"/>
</dbReference>
<evidence type="ECO:0000256" key="3">
    <source>
        <dbReference type="ARBA" id="ARBA00005208"/>
    </source>
</evidence>
<organism evidence="23 24">
    <name type="scientific">Ignavigranum ruoffiae</name>
    <dbReference type="NCBI Taxonomy" id="89093"/>
    <lineage>
        <taxon>Bacteria</taxon>
        <taxon>Bacillati</taxon>
        <taxon>Bacillota</taxon>
        <taxon>Bacilli</taxon>
        <taxon>Lactobacillales</taxon>
        <taxon>Aerococcaceae</taxon>
        <taxon>Ignavigranum</taxon>
    </lineage>
</organism>
<feature type="binding site" evidence="20">
    <location>
        <position position="170"/>
    </location>
    <ligand>
        <name>UDP-N-acetyl-alpha-D-glucosamine</name>
        <dbReference type="ChEBI" id="CHEBI:57705"/>
    </ligand>
</feature>
<dbReference type="Pfam" id="PF00132">
    <property type="entry name" value="Hexapep"/>
    <property type="match status" value="1"/>
</dbReference>
<evidence type="ECO:0000256" key="16">
    <source>
        <dbReference type="ARBA" id="ARBA00023316"/>
    </source>
</evidence>
<dbReference type="InterPro" id="IPR050065">
    <property type="entry name" value="GlmU-like"/>
</dbReference>
<keyword evidence="11 20" id="KW-0460">Magnesium</keyword>
<gene>
    <name evidence="20" type="primary">glmU</name>
    <name evidence="23" type="ORF">SAMN04488558_105159</name>
</gene>
<evidence type="ECO:0000259" key="22">
    <source>
        <dbReference type="Pfam" id="PF25087"/>
    </source>
</evidence>
<dbReference type="OrthoDB" id="9775031at2"/>
<feature type="active site" description="Proton acceptor" evidence="20">
    <location>
        <position position="363"/>
    </location>
</feature>
<evidence type="ECO:0000259" key="21">
    <source>
        <dbReference type="Pfam" id="PF00483"/>
    </source>
</evidence>
<dbReference type="Gene3D" id="3.90.550.10">
    <property type="entry name" value="Spore Coat Polysaccharide Biosynthesis Protein SpsA, Chain A"/>
    <property type="match status" value="1"/>
</dbReference>
<dbReference type="GO" id="GO:0000287">
    <property type="term" value="F:magnesium ion binding"/>
    <property type="evidence" value="ECO:0007669"/>
    <property type="project" value="UniProtKB-UniRule"/>
</dbReference>
<keyword evidence="14 20" id="KW-0511">Multifunctional enzyme</keyword>
<dbReference type="GO" id="GO:0006048">
    <property type="term" value="P:UDP-N-acetylglucosamine biosynthetic process"/>
    <property type="evidence" value="ECO:0007669"/>
    <property type="project" value="UniProtKB-UniPathway"/>
</dbReference>
<evidence type="ECO:0000256" key="2">
    <source>
        <dbReference type="ARBA" id="ARBA00005166"/>
    </source>
</evidence>
<feature type="binding site" evidence="20">
    <location>
        <begin position="78"/>
        <end position="79"/>
    </location>
    <ligand>
        <name>UDP-N-acetyl-alpha-D-glucosamine</name>
        <dbReference type="ChEBI" id="CHEBI:57705"/>
    </ligand>
</feature>
<comment type="catalytic activity">
    <reaction evidence="17 20">
        <text>alpha-D-glucosamine 1-phosphate + acetyl-CoA = N-acetyl-alpha-D-glucosamine 1-phosphate + CoA + H(+)</text>
        <dbReference type="Rhea" id="RHEA:13725"/>
        <dbReference type="ChEBI" id="CHEBI:15378"/>
        <dbReference type="ChEBI" id="CHEBI:57287"/>
        <dbReference type="ChEBI" id="CHEBI:57288"/>
        <dbReference type="ChEBI" id="CHEBI:57776"/>
        <dbReference type="ChEBI" id="CHEBI:58516"/>
        <dbReference type="EC" id="2.3.1.157"/>
    </reaction>
</comment>
<feature type="binding site" evidence="20">
    <location>
        <begin position="101"/>
        <end position="103"/>
    </location>
    <ligand>
        <name>UDP-N-acetyl-alpha-D-glucosamine</name>
        <dbReference type="ChEBI" id="CHEBI:57705"/>
    </ligand>
</feature>
<comment type="pathway">
    <text evidence="3 20">Nucleotide-sugar biosynthesis; UDP-N-acetyl-alpha-D-glucosamine biosynthesis; UDP-N-acetyl-alpha-D-glucosamine from N-acetyl-alpha-D-glucosamine 1-phosphate: step 1/1.</text>
</comment>
<accession>A0A1H9DJD6</accession>
<feature type="binding site" evidence="20">
    <location>
        <position position="423"/>
    </location>
    <ligand>
        <name>acetyl-CoA</name>
        <dbReference type="ChEBI" id="CHEBI:57288"/>
    </ligand>
</feature>
<feature type="binding site" evidence="20">
    <location>
        <position position="228"/>
    </location>
    <ligand>
        <name>UDP-N-acetyl-alpha-D-glucosamine</name>
        <dbReference type="ChEBI" id="CHEBI:57705"/>
    </ligand>
</feature>
<dbReference type="NCBIfam" id="NF010934">
    <property type="entry name" value="PRK14354.1"/>
    <property type="match status" value="1"/>
</dbReference>
<dbReference type="GO" id="GO:0009245">
    <property type="term" value="P:lipid A biosynthetic process"/>
    <property type="evidence" value="ECO:0007669"/>
    <property type="project" value="UniProtKB-UniRule"/>
</dbReference>
<feature type="binding site" evidence="20">
    <location>
        <position position="140"/>
    </location>
    <ligand>
        <name>UDP-N-acetyl-alpha-D-glucosamine</name>
        <dbReference type="ChEBI" id="CHEBI:57705"/>
    </ligand>
</feature>
<feature type="binding site" evidence="20">
    <location>
        <position position="333"/>
    </location>
    <ligand>
        <name>UDP-N-acetyl-alpha-D-glucosamine</name>
        <dbReference type="ChEBI" id="CHEBI:57705"/>
    </ligand>
</feature>
<feature type="binding site" evidence="20">
    <location>
        <position position="405"/>
    </location>
    <ligand>
        <name>acetyl-CoA</name>
        <dbReference type="ChEBI" id="CHEBI:57288"/>
    </ligand>
</feature>
<dbReference type="InterPro" id="IPR001451">
    <property type="entry name" value="Hexapep"/>
</dbReference>
<comment type="cofactor">
    <cofactor evidence="20">
        <name>Mg(2+)</name>
        <dbReference type="ChEBI" id="CHEBI:18420"/>
    </cofactor>
    <text evidence="20">Binds 1 Mg(2+) ion per subunit.</text>
</comment>
<dbReference type="CDD" id="cd02540">
    <property type="entry name" value="GT2_GlmU_N_bac"/>
    <property type="match status" value="1"/>
</dbReference>
<dbReference type="InterPro" id="IPR018357">
    <property type="entry name" value="Hexapep_transf_CS"/>
</dbReference>
<name>A0A1H9DJD6_9LACT</name>
<reference evidence="23 24" key="1">
    <citation type="submission" date="2016-10" db="EMBL/GenBank/DDBJ databases">
        <authorList>
            <person name="de Groot N.N."/>
        </authorList>
    </citation>
    <scope>NUCLEOTIDE SEQUENCE [LARGE SCALE GENOMIC DNA]</scope>
    <source>
        <strain evidence="23 24">DSM 15695</strain>
    </source>
</reference>
<dbReference type="GO" id="GO:0071555">
    <property type="term" value="P:cell wall organization"/>
    <property type="evidence" value="ECO:0007669"/>
    <property type="project" value="UniProtKB-KW"/>
</dbReference>
<dbReference type="Gene3D" id="2.160.10.10">
    <property type="entry name" value="Hexapeptide repeat proteins"/>
    <property type="match status" value="1"/>
</dbReference>
<keyword evidence="16 20" id="KW-0961">Cell wall biogenesis/degradation</keyword>
<comment type="similarity">
    <text evidence="5 20">In the N-terminal section; belongs to the N-acetylglucosamine-1-phosphate uridyltransferase family.</text>
</comment>
<comment type="catalytic activity">
    <reaction evidence="18 20">
        <text>N-acetyl-alpha-D-glucosamine 1-phosphate + UTP + H(+) = UDP-N-acetyl-alpha-D-glucosamine + diphosphate</text>
        <dbReference type="Rhea" id="RHEA:13509"/>
        <dbReference type="ChEBI" id="CHEBI:15378"/>
        <dbReference type="ChEBI" id="CHEBI:33019"/>
        <dbReference type="ChEBI" id="CHEBI:46398"/>
        <dbReference type="ChEBI" id="CHEBI:57705"/>
        <dbReference type="ChEBI" id="CHEBI:57776"/>
        <dbReference type="EC" id="2.7.7.23"/>
    </reaction>
</comment>
<feature type="binding site" evidence="20">
    <location>
        <position position="366"/>
    </location>
    <ligand>
        <name>UDP-N-acetyl-alpha-D-glucosamine</name>
        <dbReference type="ChEBI" id="CHEBI:57705"/>
    </ligand>
</feature>
<protein>
    <recommendedName>
        <fullName evidence="20">Bifunctional protein GlmU</fullName>
    </recommendedName>
    <domain>
        <recommendedName>
            <fullName evidence="20">UDP-N-acetylglucosamine pyrophosphorylase</fullName>
            <ecNumber evidence="20">2.7.7.23</ecNumber>
        </recommendedName>
        <alternativeName>
            <fullName evidence="20">N-acetylglucosamine-1-phosphate uridyltransferase</fullName>
        </alternativeName>
    </domain>
    <domain>
        <recommendedName>
            <fullName evidence="20">Glucosamine-1-phosphate N-acetyltransferase</fullName>
            <ecNumber evidence="20">2.3.1.157</ecNumber>
        </recommendedName>
    </domain>
</protein>
<evidence type="ECO:0000256" key="13">
    <source>
        <dbReference type="ARBA" id="ARBA00022984"/>
    </source>
</evidence>
<feature type="binding site" evidence="20">
    <location>
        <position position="73"/>
    </location>
    <ligand>
        <name>UDP-N-acetyl-alpha-D-glucosamine</name>
        <dbReference type="ChEBI" id="CHEBI:57705"/>
    </ligand>
</feature>
<feature type="binding site" evidence="20">
    <location>
        <position position="228"/>
    </location>
    <ligand>
        <name>Mg(2+)</name>
        <dbReference type="ChEBI" id="CHEBI:18420"/>
    </ligand>
</feature>
<feature type="binding site" evidence="20">
    <location>
        <position position="103"/>
    </location>
    <ligand>
        <name>Mg(2+)</name>
        <dbReference type="ChEBI" id="CHEBI:18420"/>
    </ligand>
</feature>
<keyword evidence="8 20" id="KW-0548">Nucleotidyltransferase</keyword>
<dbReference type="UniPathway" id="UPA00973"/>
<dbReference type="InterPro" id="IPR011004">
    <property type="entry name" value="Trimer_LpxA-like_sf"/>
</dbReference>
<evidence type="ECO:0000256" key="12">
    <source>
        <dbReference type="ARBA" id="ARBA00022960"/>
    </source>
</evidence>
<feature type="binding site" evidence="20">
    <location>
        <position position="377"/>
    </location>
    <ligand>
        <name>UDP-N-acetyl-alpha-D-glucosamine</name>
        <dbReference type="ChEBI" id="CHEBI:57705"/>
    </ligand>
</feature>
<comment type="subunit">
    <text evidence="20">Homotrimer.</text>
</comment>
<dbReference type="PANTHER" id="PTHR43584">
    <property type="entry name" value="NUCLEOTIDYL TRANSFERASE"/>
    <property type="match status" value="1"/>
</dbReference>
<dbReference type="GO" id="GO:0005737">
    <property type="term" value="C:cytoplasm"/>
    <property type="evidence" value="ECO:0007669"/>
    <property type="project" value="UniProtKB-SubCell"/>
</dbReference>
<keyword evidence="6 20" id="KW-0963">Cytoplasm</keyword>
<evidence type="ECO:0000256" key="4">
    <source>
        <dbReference type="ARBA" id="ARBA00007707"/>
    </source>
</evidence>
<evidence type="ECO:0000256" key="20">
    <source>
        <dbReference type="HAMAP-Rule" id="MF_01631"/>
    </source>
</evidence>
<feature type="domain" description="Mannose-1-phosphate guanyltransferase C-terminal" evidence="22">
    <location>
        <begin position="266"/>
        <end position="358"/>
    </location>
</feature>
<comment type="subcellular location">
    <subcellularLocation>
        <location evidence="1 20">Cytoplasm</location>
    </subcellularLocation>
</comment>
<feature type="region of interest" description="N-acetyltransferase" evidence="20">
    <location>
        <begin position="252"/>
        <end position="456"/>
    </location>
</feature>